<dbReference type="Proteomes" id="UP000808337">
    <property type="component" value="Unassembled WGS sequence"/>
</dbReference>
<reference evidence="1 2" key="1">
    <citation type="submission" date="2020-10" db="EMBL/GenBank/DDBJ databases">
        <title>Connecting structure to function with the recovery of over 1000 high-quality activated sludge metagenome-assembled genomes encoding full-length rRNA genes using long-read sequencing.</title>
        <authorList>
            <person name="Singleton C.M."/>
            <person name="Petriglieri F."/>
            <person name="Kristensen J.M."/>
            <person name="Kirkegaard R.H."/>
            <person name="Michaelsen T.Y."/>
            <person name="Andersen M.H."/>
            <person name="Karst S.M."/>
            <person name="Dueholm M.S."/>
            <person name="Nielsen P.H."/>
            <person name="Albertsen M."/>
        </authorList>
    </citation>
    <scope>NUCLEOTIDE SEQUENCE [LARGE SCALE GENOMIC DNA]</scope>
    <source>
        <strain evidence="1">Ribe_18-Q3-R11-54_MAXAC.273</strain>
    </source>
</reference>
<dbReference type="AlphaFoldDB" id="A0A9D7XRL2"/>
<proteinExistence type="predicted"/>
<evidence type="ECO:0000313" key="1">
    <source>
        <dbReference type="EMBL" id="MBK9985255.1"/>
    </source>
</evidence>
<dbReference type="EMBL" id="JADKGY010000035">
    <property type="protein sequence ID" value="MBK9985255.1"/>
    <property type="molecule type" value="Genomic_DNA"/>
</dbReference>
<comment type="caution">
    <text evidence="1">The sequence shown here is derived from an EMBL/GenBank/DDBJ whole genome shotgun (WGS) entry which is preliminary data.</text>
</comment>
<accession>A0A9D7XRL2</accession>
<organism evidence="1 2">
    <name type="scientific">Candidatus Opimibacter skivensis</name>
    <dbReference type="NCBI Taxonomy" id="2982028"/>
    <lineage>
        <taxon>Bacteria</taxon>
        <taxon>Pseudomonadati</taxon>
        <taxon>Bacteroidota</taxon>
        <taxon>Saprospiria</taxon>
        <taxon>Saprospirales</taxon>
        <taxon>Saprospiraceae</taxon>
        <taxon>Candidatus Opimibacter</taxon>
    </lineage>
</organism>
<gene>
    <name evidence="1" type="ORF">IPP15_23410</name>
</gene>
<protein>
    <submittedName>
        <fullName evidence="1">Uncharacterized protein</fullName>
    </submittedName>
</protein>
<sequence>MGGDIFQIATKRFIIWQTQAGISNVKIEYSTTGNTGPWTAITPSPPAAAVRAIHG</sequence>
<evidence type="ECO:0000313" key="2">
    <source>
        <dbReference type="Proteomes" id="UP000808337"/>
    </source>
</evidence>
<name>A0A9D7XRL2_9BACT</name>